<protein>
    <recommendedName>
        <fullName evidence="3">Phosphoribosyl-ATP pyrophosphohydrolase</fullName>
    </recommendedName>
</protein>
<dbReference type="Pfam" id="PF01503">
    <property type="entry name" value="PRA-PH"/>
    <property type="match status" value="1"/>
</dbReference>
<dbReference type="EMBL" id="JBHSBA010000016">
    <property type="protein sequence ID" value="MFC4128897.1"/>
    <property type="molecule type" value="Genomic_DNA"/>
</dbReference>
<dbReference type="InterPro" id="IPR021130">
    <property type="entry name" value="PRib-ATP_PPHydrolase-like"/>
</dbReference>
<sequence>MNDLWSDVRDFNLACGVRLRENPGWVSEDEVALAVRLVGEERDELLFALATRNLVEAADAIADSLYVRAGLLLRLGLARTYIHDFLPKSTEQATWDTFDATNIMTEIGDDLEESDARIGKAIADRNLLEVDAAVHQTMFQLTSVATLLHLPMDRVWAEVQRSNMAKLVDGKVVRRPEDGKILKPAGWTPPDIAGVLGLDAVEDAA</sequence>
<dbReference type="RefSeq" id="WP_378554777.1">
    <property type="nucleotide sequence ID" value="NZ_JBHSBA010000016.1"/>
</dbReference>
<evidence type="ECO:0000313" key="1">
    <source>
        <dbReference type="EMBL" id="MFC4128897.1"/>
    </source>
</evidence>
<gene>
    <name evidence="1" type="ORF">ACFOW8_28580</name>
</gene>
<proteinExistence type="predicted"/>
<keyword evidence="2" id="KW-1185">Reference proteome</keyword>
<organism evidence="1 2">
    <name type="scientific">Nocardia rhizosphaerae</name>
    <dbReference type="NCBI Taxonomy" id="1691571"/>
    <lineage>
        <taxon>Bacteria</taxon>
        <taxon>Bacillati</taxon>
        <taxon>Actinomycetota</taxon>
        <taxon>Actinomycetes</taxon>
        <taxon>Mycobacteriales</taxon>
        <taxon>Nocardiaceae</taxon>
        <taxon>Nocardia</taxon>
    </lineage>
</organism>
<accession>A0ABV8LDG0</accession>
<reference evidence="2" key="1">
    <citation type="journal article" date="2019" name="Int. J. Syst. Evol. Microbiol.">
        <title>The Global Catalogue of Microorganisms (GCM) 10K type strain sequencing project: providing services to taxonomists for standard genome sequencing and annotation.</title>
        <authorList>
            <consortium name="The Broad Institute Genomics Platform"/>
            <consortium name="The Broad Institute Genome Sequencing Center for Infectious Disease"/>
            <person name="Wu L."/>
            <person name="Ma J."/>
        </authorList>
    </citation>
    <scope>NUCLEOTIDE SEQUENCE [LARGE SCALE GENOMIC DNA]</scope>
    <source>
        <strain evidence="2">CGMCC 4.7204</strain>
    </source>
</reference>
<name>A0ABV8LDG0_9NOCA</name>
<dbReference type="Gene3D" id="1.10.3420.10">
    <property type="entry name" value="putative ntp pyrophosphohydrolase like domain"/>
    <property type="match status" value="2"/>
</dbReference>
<evidence type="ECO:0008006" key="3">
    <source>
        <dbReference type="Google" id="ProtNLM"/>
    </source>
</evidence>
<dbReference type="InterPro" id="IPR023292">
    <property type="entry name" value="NTP_PyroPHydrolase-like_dom_sf"/>
</dbReference>
<comment type="caution">
    <text evidence="1">The sequence shown here is derived from an EMBL/GenBank/DDBJ whole genome shotgun (WGS) entry which is preliminary data.</text>
</comment>
<evidence type="ECO:0000313" key="2">
    <source>
        <dbReference type="Proteomes" id="UP001595767"/>
    </source>
</evidence>
<dbReference type="Proteomes" id="UP001595767">
    <property type="component" value="Unassembled WGS sequence"/>
</dbReference>